<reference evidence="1 2" key="1">
    <citation type="journal article" date="2013" name="Stand. Genomic Sci.">
        <title>Genomic Encyclopedia of Type Strains, Phase I: The one thousand microbial genomes (KMG-I) project.</title>
        <authorList>
            <person name="Kyrpides N.C."/>
            <person name="Woyke T."/>
            <person name="Eisen J.A."/>
            <person name="Garrity G."/>
            <person name="Lilburn T.G."/>
            <person name="Beck B.J."/>
            <person name="Whitman W.B."/>
            <person name="Hugenholtz P."/>
            <person name="Klenk H.P."/>
        </authorList>
    </citation>
    <scope>NUCLEOTIDE SEQUENCE [LARGE SCALE GENOMIC DNA]</scope>
    <source>
        <strain evidence="1 2">DSM 13484</strain>
    </source>
</reference>
<evidence type="ECO:0000313" key="2">
    <source>
        <dbReference type="Proteomes" id="UP000316778"/>
    </source>
</evidence>
<accession>A0A562TDP8</accession>
<organism evidence="1 2">
    <name type="scientific">Chitinophaga japonensis</name>
    <name type="common">Flexibacter japonensis</name>
    <dbReference type="NCBI Taxonomy" id="104662"/>
    <lineage>
        <taxon>Bacteria</taxon>
        <taxon>Pseudomonadati</taxon>
        <taxon>Bacteroidota</taxon>
        <taxon>Chitinophagia</taxon>
        <taxon>Chitinophagales</taxon>
        <taxon>Chitinophagaceae</taxon>
        <taxon>Chitinophaga</taxon>
    </lineage>
</organism>
<dbReference type="EMBL" id="VLLG01000002">
    <property type="protein sequence ID" value="TWI91639.1"/>
    <property type="molecule type" value="Genomic_DNA"/>
</dbReference>
<name>A0A562TDP8_CHIJA</name>
<dbReference type="Proteomes" id="UP000316778">
    <property type="component" value="Unassembled WGS sequence"/>
</dbReference>
<comment type="caution">
    <text evidence="1">The sequence shown here is derived from an EMBL/GenBank/DDBJ whole genome shotgun (WGS) entry which is preliminary data.</text>
</comment>
<proteinExistence type="predicted"/>
<sequence length="111" mass="12452">MPGTARSNLSAPSLSLDIALSLLFACTYFPEEAGTIAEYLLFYLEEKESLVNEALYKDLLGKPDVLPLSVFIAETSQQAGLQVDKELTGGIRHYCRKDLHPAYRQARFRQQ</sequence>
<gene>
    <name evidence="1" type="ORF">LX66_1014</name>
</gene>
<keyword evidence="2" id="KW-1185">Reference proteome</keyword>
<evidence type="ECO:0000313" key="1">
    <source>
        <dbReference type="EMBL" id="TWI91639.1"/>
    </source>
</evidence>
<protein>
    <submittedName>
        <fullName evidence="1">Uncharacterized protein</fullName>
    </submittedName>
</protein>
<dbReference type="AlphaFoldDB" id="A0A562TDP8"/>